<dbReference type="InterPro" id="IPR003646">
    <property type="entry name" value="SH3-like_bac-type"/>
</dbReference>
<keyword evidence="1" id="KW-0378">Hydrolase</keyword>
<keyword evidence="5" id="KW-1185">Reference proteome</keyword>
<dbReference type="GO" id="GO:0008745">
    <property type="term" value="F:N-acetylmuramoyl-L-alanine amidase activity"/>
    <property type="evidence" value="ECO:0007669"/>
    <property type="project" value="InterPro"/>
</dbReference>
<comment type="caution">
    <text evidence="4">The sequence shown here is derived from an EMBL/GenBank/DDBJ whole genome shotgun (WGS) entry which is preliminary data.</text>
</comment>
<dbReference type="Pfam" id="PF08239">
    <property type="entry name" value="SH3_3"/>
    <property type="match status" value="1"/>
</dbReference>
<organism evidence="4 5">
    <name type="scientific">Paenibacillus solanacearum</name>
    <dbReference type="NCBI Taxonomy" id="2048548"/>
    <lineage>
        <taxon>Bacteria</taxon>
        <taxon>Bacillati</taxon>
        <taxon>Bacillota</taxon>
        <taxon>Bacilli</taxon>
        <taxon>Bacillales</taxon>
        <taxon>Paenibacillaceae</taxon>
        <taxon>Paenibacillus</taxon>
    </lineage>
</organism>
<protein>
    <recommendedName>
        <fullName evidence="3">SH3b domain-containing protein</fullName>
    </recommendedName>
</protein>
<dbReference type="GO" id="GO:0071555">
    <property type="term" value="P:cell wall organization"/>
    <property type="evidence" value="ECO:0007669"/>
    <property type="project" value="UniProtKB-KW"/>
</dbReference>
<accession>A0A916K741</accession>
<dbReference type="PANTHER" id="PTHR30404:SF0">
    <property type="entry name" value="N-ACETYLMURAMOYL-L-ALANINE AMIDASE AMIC"/>
    <property type="match status" value="1"/>
</dbReference>
<dbReference type="EMBL" id="CAJVAS010000033">
    <property type="protein sequence ID" value="CAG7646040.1"/>
    <property type="molecule type" value="Genomic_DNA"/>
</dbReference>
<gene>
    <name evidence="4" type="ORF">PAESOLCIP111_05085</name>
</gene>
<keyword evidence="2" id="KW-0961">Cell wall biogenesis/degradation</keyword>
<dbReference type="CDD" id="cd02696">
    <property type="entry name" value="MurNAc-LAA"/>
    <property type="match status" value="1"/>
</dbReference>
<dbReference type="Pfam" id="PF01520">
    <property type="entry name" value="Amidase_3"/>
    <property type="match status" value="1"/>
</dbReference>
<dbReference type="RefSeq" id="WP_218094799.1">
    <property type="nucleotide sequence ID" value="NZ_CAJVAS010000033.1"/>
</dbReference>
<sequence length="300" mass="32825">MIRIKFKALVITCLISIMMMFNTAWFHQAIAQASDANKATVLASLLNVRSEPDQKSKIVGTLARDTLVSYSQESYGWIKISSGRVSGWVAGYYLQKVSAAAETDKRPKTATISQAKSSSGLKGKLIVIDPGHGGIDHGVIGTKYKSSEKTLNLNTARYLSDLLRQAGAQVILTRTSDKDNPALSERAEVSKNKRADAFISIHYNASPKPVNGTLTFYYSKSKDEPLARTIEAQLNKSLKLKSNGISYGDYHVLRENEKPAALVELGFLSNPKDEVIVRTADYQKQAAAAIAAGLKDYFTK</sequence>
<dbReference type="Proteomes" id="UP000693672">
    <property type="component" value="Unassembled WGS sequence"/>
</dbReference>
<evidence type="ECO:0000259" key="3">
    <source>
        <dbReference type="PROSITE" id="PS51781"/>
    </source>
</evidence>
<reference evidence="4" key="1">
    <citation type="submission" date="2021-06" db="EMBL/GenBank/DDBJ databases">
        <authorList>
            <person name="Criscuolo A."/>
        </authorList>
    </citation>
    <scope>NUCLEOTIDE SEQUENCE</scope>
    <source>
        <strain evidence="4">CIP111600</strain>
    </source>
</reference>
<evidence type="ECO:0000256" key="2">
    <source>
        <dbReference type="ARBA" id="ARBA00023316"/>
    </source>
</evidence>
<dbReference type="AlphaFoldDB" id="A0A916K741"/>
<dbReference type="PROSITE" id="PS51781">
    <property type="entry name" value="SH3B"/>
    <property type="match status" value="1"/>
</dbReference>
<feature type="domain" description="SH3b" evidence="3">
    <location>
        <begin position="36"/>
        <end position="98"/>
    </location>
</feature>
<dbReference type="SMART" id="SM00287">
    <property type="entry name" value="SH3b"/>
    <property type="match status" value="1"/>
</dbReference>
<name>A0A916K741_9BACL</name>
<dbReference type="PANTHER" id="PTHR30404">
    <property type="entry name" value="N-ACETYLMURAMOYL-L-ALANINE AMIDASE"/>
    <property type="match status" value="1"/>
</dbReference>
<dbReference type="InterPro" id="IPR050695">
    <property type="entry name" value="N-acetylmuramoyl_amidase_3"/>
</dbReference>
<dbReference type="SMART" id="SM00646">
    <property type="entry name" value="Ami_3"/>
    <property type="match status" value="1"/>
</dbReference>
<dbReference type="InterPro" id="IPR002508">
    <property type="entry name" value="MurNAc-LAA_cat"/>
</dbReference>
<dbReference type="GO" id="GO:0009253">
    <property type="term" value="P:peptidoglycan catabolic process"/>
    <property type="evidence" value="ECO:0007669"/>
    <property type="project" value="InterPro"/>
</dbReference>
<evidence type="ECO:0000313" key="5">
    <source>
        <dbReference type="Proteomes" id="UP000693672"/>
    </source>
</evidence>
<evidence type="ECO:0000313" key="4">
    <source>
        <dbReference type="EMBL" id="CAG7646040.1"/>
    </source>
</evidence>
<evidence type="ECO:0000256" key="1">
    <source>
        <dbReference type="ARBA" id="ARBA00022801"/>
    </source>
</evidence>
<dbReference type="GO" id="GO:0030288">
    <property type="term" value="C:outer membrane-bounded periplasmic space"/>
    <property type="evidence" value="ECO:0007669"/>
    <property type="project" value="TreeGrafter"/>
</dbReference>
<proteinExistence type="predicted"/>